<dbReference type="RefSeq" id="WP_078350337.1">
    <property type="nucleotide sequence ID" value="NZ_MBTF01000035.1"/>
</dbReference>
<dbReference type="EMBL" id="MBTF01000035">
    <property type="protein sequence ID" value="OOQ57736.1"/>
    <property type="molecule type" value="Genomic_DNA"/>
</dbReference>
<organism evidence="2 3">
    <name type="scientific">Mucilaginibacter pedocola</name>
    <dbReference type="NCBI Taxonomy" id="1792845"/>
    <lineage>
        <taxon>Bacteria</taxon>
        <taxon>Pseudomonadati</taxon>
        <taxon>Bacteroidota</taxon>
        <taxon>Sphingobacteriia</taxon>
        <taxon>Sphingobacteriales</taxon>
        <taxon>Sphingobacteriaceae</taxon>
        <taxon>Mucilaginibacter</taxon>
    </lineage>
</organism>
<dbReference type="STRING" id="1792845.BC343_13165"/>
<dbReference type="Pfam" id="PF13561">
    <property type="entry name" value="adh_short_C2"/>
    <property type="match status" value="1"/>
</dbReference>
<keyword evidence="3" id="KW-1185">Reference proteome</keyword>
<dbReference type="FunFam" id="3.40.50.720:FF:000084">
    <property type="entry name" value="Short-chain dehydrogenase reductase"/>
    <property type="match status" value="1"/>
</dbReference>
<evidence type="ECO:0000313" key="3">
    <source>
        <dbReference type="Proteomes" id="UP000189739"/>
    </source>
</evidence>
<dbReference type="InterPro" id="IPR002347">
    <property type="entry name" value="SDR_fam"/>
</dbReference>
<comment type="caution">
    <text evidence="2">The sequence shown here is derived from an EMBL/GenBank/DDBJ whole genome shotgun (WGS) entry which is preliminary data.</text>
</comment>
<dbReference type="InterPro" id="IPR020904">
    <property type="entry name" value="Sc_DH/Rdtase_CS"/>
</dbReference>
<evidence type="ECO:0000256" key="1">
    <source>
        <dbReference type="ARBA" id="ARBA00006484"/>
    </source>
</evidence>
<reference evidence="2 3" key="1">
    <citation type="submission" date="2016-07" db="EMBL/GenBank/DDBJ databases">
        <title>Genomic analysis of zinc-resistant bacterium Mucilaginibacter pedocola TBZ30.</title>
        <authorList>
            <person name="Huang J."/>
            <person name="Tang J."/>
        </authorList>
    </citation>
    <scope>NUCLEOTIDE SEQUENCE [LARGE SCALE GENOMIC DNA]</scope>
    <source>
        <strain evidence="2 3">TBZ30</strain>
    </source>
</reference>
<name>A0A1S9P9S3_9SPHI</name>
<dbReference type="InterPro" id="IPR036291">
    <property type="entry name" value="NAD(P)-bd_dom_sf"/>
</dbReference>
<protein>
    <recommendedName>
        <fullName evidence="4">Short-chain dehydrogenase</fullName>
    </recommendedName>
</protein>
<dbReference type="PROSITE" id="PS00061">
    <property type="entry name" value="ADH_SHORT"/>
    <property type="match status" value="1"/>
</dbReference>
<evidence type="ECO:0000313" key="2">
    <source>
        <dbReference type="EMBL" id="OOQ57736.1"/>
    </source>
</evidence>
<dbReference type="SUPFAM" id="SSF51735">
    <property type="entry name" value="NAD(P)-binding Rossmann-fold domains"/>
    <property type="match status" value="1"/>
</dbReference>
<accession>A0A1S9P9S3</accession>
<dbReference type="PRINTS" id="PR00081">
    <property type="entry name" value="GDHRDH"/>
</dbReference>
<gene>
    <name evidence="2" type="ORF">BC343_13165</name>
</gene>
<dbReference type="Proteomes" id="UP000189739">
    <property type="component" value="Unassembled WGS sequence"/>
</dbReference>
<sequence length="236" mass="24812">MNLNLQDKVVLVTGSAGGIGSALVTEFKELGASVYGTDIAARREDNYVQGDLTDEVFIETLVNHITEKEGRIDVLVNNAGIYLRTPALQISKAEWERLMDINLTSVFLLTQKVIDGMIARKNGAIVSLASVAGKVGGLIAGAHYAASKAAVECLTKSLAKLGAPNGVRVNAVAPGIIDTSMQDGVPAHQMDFLMNNIPMGRLGTSAEVANTIVFLASDAASYITGQTISINGGTYM</sequence>
<comment type="similarity">
    <text evidence="1">Belongs to the short-chain dehydrogenases/reductases (SDR) family.</text>
</comment>
<dbReference type="OrthoDB" id="9804104at2"/>
<dbReference type="AlphaFoldDB" id="A0A1S9P9S3"/>
<evidence type="ECO:0008006" key="4">
    <source>
        <dbReference type="Google" id="ProtNLM"/>
    </source>
</evidence>
<dbReference type="Gene3D" id="3.40.50.720">
    <property type="entry name" value="NAD(P)-binding Rossmann-like Domain"/>
    <property type="match status" value="1"/>
</dbReference>
<proteinExistence type="inferred from homology"/>
<dbReference type="PANTHER" id="PTHR42760">
    <property type="entry name" value="SHORT-CHAIN DEHYDROGENASES/REDUCTASES FAMILY MEMBER"/>
    <property type="match status" value="1"/>
</dbReference>
<dbReference type="PRINTS" id="PR00080">
    <property type="entry name" value="SDRFAMILY"/>
</dbReference>
<dbReference type="GO" id="GO:0016616">
    <property type="term" value="F:oxidoreductase activity, acting on the CH-OH group of donors, NAD or NADP as acceptor"/>
    <property type="evidence" value="ECO:0007669"/>
    <property type="project" value="TreeGrafter"/>
</dbReference>